<dbReference type="Proteomes" id="UP000726737">
    <property type="component" value="Unassembled WGS sequence"/>
</dbReference>
<proteinExistence type="predicted"/>
<dbReference type="SUPFAM" id="SSF52833">
    <property type="entry name" value="Thioredoxin-like"/>
    <property type="match status" value="1"/>
</dbReference>
<dbReference type="OrthoDB" id="1930760at2759"/>
<gene>
    <name evidence="2" type="ORF">BG011_008172</name>
</gene>
<evidence type="ECO:0000259" key="1">
    <source>
        <dbReference type="Pfam" id="PF01323"/>
    </source>
</evidence>
<dbReference type="InterPro" id="IPR036249">
    <property type="entry name" value="Thioredoxin-like_sf"/>
</dbReference>
<dbReference type="Gene3D" id="3.40.30.10">
    <property type="entry name" value="Glutaredoxin"/>
    <property type="match status" value="1"/>
</dbReference>
<dbReference type="PANTHER" id="PTHR13887:SF41">
    <property type="entry name" value="THIOREDOXIN SUPERFAMILY PROTEIN"/>
    <property type="match status" value="1"/>
</dbReference>
<keyword evidence="3" id="KW-1185">Reference proteome</keyword>
<dbReference type="AlphaFoldDB" id="A0A9P6U8H8"/>
<organism evidence="2 3">
    <name type="scientific">Mortierella polycephala</name>
    <dbReference type="NCBI Taxonomy" id="41804"/>
    <lineage>
        <taxon>Eukaryota</taxon>
        <taxon>Fungi</taxon>
        <taxon>Fungi incertae sedis</taxon>
        <taxon>Mucoromycota</taxon>
        <taxon>Mortierellomycotina</taxon>
        <taxon>Mortierellomycetes</taxon>
        <taxon>Mortierellales</taxon>
        <taxon>Mortierellaceae</taxon>
        <taxon>Mortierella</taxon>
    </lineage>
</organism>
<comment type="caution">
    <text evidence="2">The sequence shown here is derived from an EMBL/GenBank/DDBJ whole genome shotgun (WGS) entry which is preliminary data.</text>
</comment>
<dbReference type="Pfam" id="PF01323">
    <property type="entry name" value="DSBA"/>
    <property type="match status" value="1"/>
</dbReference>
<dbReference type="CDD" id="cd03024">
    <property type="entry name" value="DsbA_FrnE"/>
    <property type="match status" value="1"/>
</dbReference>
<name>A0A9P6U8H8_9FUNG</name>
<dbReference type="InterPro" id="IPR001853">
    <property type="entry name" value="DSBA-like_thioredoxin_dom"/>
</dbReference>
<dbReference type="EMBL" id="JAAAJA010000066">
    <property type="protein sequence ID" value="KAG0263743.1"/>
    <property type="molecule type" value="Genomic_DNA"/>
</dbReference>
<dbReference type="GO" id="GO:0016491">
    <property type="term" value="F:oxidoreductase activity"/>
    <property type="evidence" value="ECO:0007669"/>
    <property type="project" value="InterPro"/>
</dbReference>
<evidence type="ECO:0000313" key="2">
    <source>
        <dbReference type="EMBL" id="KAG0263743.1"/>
    </source>
</evidence>
<accession>A0A9P6U8H8</accession>
<evidence type="ECO:0000313" key="3">
    <source>
        <dbReference type="Proteomes" id="UP000726737"/>
    </source>
</evidence>
<protein>
    <recommendedName>
        <fullName evidence="1">DSBA-like thioredoxin domain-containing protein</fullName>
    </recommendedName>
</protein>
<sequence length="226" mass="24953">MSAAVPSTTSAAAAAGKTIKIDVVSDVVCPWCYIGKRRIDKAIAAYKSKPGHEDVQFEISWHPYQLDPSLSKSPTPKMTMYAQKFGPDRAPLIRDRMIQVGKEEGINFEYSGNIVNTLDSHRLIAFATRKGKQDAIVEALFKDYFEENKCGEIPTLIETAAKVGLDRNEVEQFLKSDEGVREVQGEIVEAKMQGVQGVPNITIAEKYVLSGAQEPSTLEEIFNKVA</sequence>
<reference evidence="2" key="1">
    <citation type="journal article" date="2020" name="Fungal Divers.">
        <title>Resolving the Mortierellaceae phylogeny through synthesis of multi-gene phylogenetics and phylogenomics.</title>
        <authorList>
            <person name="Vandepol N."/>
            <person name="Liber J."/>
            <person name="Desiro A."/>
            <person name="Na H."/>
            <person name="Kennedy M."/>
            <person name="Barry K."/>
            <person name="Grigoriev I.V."/>
            <person name="Miller A.N."/>
            <person name="O'Donnell K."/>
            <person name="Stajich J.E."/>
            <person name="Bonito G."/>
        </authorList>
    </citation>
    <scope>NUCLEOTIDE SEQUENCE</scope>
    <source>
        <strain evidence="2">KOD948</strain>
    </source>
</reference>
<feature type="domain" description="DSBA-like thioredoxin" evidence="1">
    <location>
        <begin position="21"/>
        <end position="221"/>
    </location>
</feature>
<dbReference type="PANTHER" id="PTHR13887">
    <property type="entry name" value="GLUTATHIONE S-TRANSFERASE KAPPA"/>
    <property type="match status" value="1"/>
</dbReference>